<reference evidence="1 2" key="1">
    <citation type="submission" date="2019-03" db="EMBL/GenBank/DDBJ databases">
        <title>Genomic Encyclopedia of Type Strains, Phase IV (KMG-IV): sequencing the most valuable type-strain genomes for metagenomic binning, comparative biology and taxonomic classification.</title>
        <authorList>
            <person name="Goeker M."/>
        </authorList>
    </citation>
    <scope>NUCLEOTIDE SEQUENCE [LARGE SCALE GENOMIC DNA]</scope>
    <source>
        <strain evidence="1 2">DSM 21100</strain>
    </source>
</reference>
<comment type="caution">
    <text evidence="1">The sequence shown here is derived from an EMBL/GenBank/DDBJ whole genome shotgun (WGS) entry which is preliminary data.</text>
</comment>
<organism evidence="1 2">
    <name type="scientific">Anseongella ginsenosidimutans</name>
    <dbReference type="NCBI Taxonomy" id="496056"/>
    <lineage>
        <taxon>Bacteria</taxon>
        <taxon>Pseudomonadati</taxon>
        <taxon>Bacteroidota</taxon>
        <taxon>Sphingobacteriia</taxon>
        <taxon>Sphingobacteriales</taxon>
        <taxon>Sphingobacteriaceae</taxon>
        <taxon>Anseongella</taxon>
    </lineage>
</organism>
<dbReference type="Gene3D" id="3.40.50.2000">
    <property type="entry name" value="Glycogen Phosphorylase B"/>
    <property type="match status" value="2"/>
</dbReference>
<gene>
    <name evidence="1" type="ORF">EDD80_11732</name>
</gene>
<accession>A0A4V2UT98</accession>
<dbReference type="EMBL" id="SMAD01000017">
    <property type="protein sequence ID" value="TCS84854.1"/>
    <property type="molecule type" value="Genomic_DNA"/>
</dbReference>
<dbReference type="Proteomes" id="UP000295807">
    <property type="component" value="Unassembled WGS sequence"/>
</dbReference>
<protein>
    <recommendedName>
        <fullName evidence="3">Glycosyltransferase involved in cell wall biosynthesis</fullName>
    </recommendedName>
</protein>
<evidence type="ECO:0008006" key="3">
    <source>
        <dbReference type="Google" id="ProtNLM"/>
    </source>
</evidence>
<name>A0A4V2UT98_9SPHI</name>
<dbReference type="AlphaFoldDB" id="A0A4V2UT98"/>
<evidence type="ECO:0000313" key="2">
    <source>
        <dbReference type="Proteomes" id="UP000295807"/>
    </source>
</evidence>
<proteinExistence type="predicted"/>
<keyword evidence="2" id="KW-1185">Reference proteome</keyword>
<evidence type="ECO:0000313" key="1">
    <source>
        <dbReference type="EMBL" id="TCS84854.1"/>
    </source>
</evidence>
<dbReference type="OrthoDB" id="798298at2"/>
<dbReference type="SUPFAM" id="SSF53756">
    <property type="entry name" value="UDP-Glycosyltransferase/glycogen phosphorylase"/>
    <property type="match status" value="1"/>
</dbReference>
<dbReference type="RefSeq" id="WP_132130612.1">
    <property type="nucleotide sequence ID" value="NZ_CP042432.1"/>
</dbReference>
<sequence>MQETGILIVGTVPPPTGGVTVHVSRLLEHLKKLNINHDFADVRKDNIFFTVSRLISAQIVHLHVSNPWFRFFIITFLKALGKKVLFTFHGNVGRYGTLKNFVDRVSFGMADIPIVLNSGSLERAIRVNKASRLISSFIPPLAEKTLPFKIANQIEEIRSKYATIYAANASYLQYDKDGCEVYQIIPLVALFKEAEDKALIISDPSGMYAAYFVKNEIVVPPNVLLISGEHSFFEVLRMAHVFLRITTTDGDSLSVKEALYLNKIVIASSVVERPRQTILTSLNPARIREAIMLHSNMDTTSTEPVDNGLPAIVELYYSFTQ</sequence>